<name>A0A2R4XNB1_9BURK</name>
<dbReference type="PANTHER" id="PTHR10073:SF12">
    <property type="entry name" value="DNA MISMATCH REPAIR PROTEIN MLH1"/>
    <property type="match status" value="1"/>
</dbReference>
<feature type="domain" description="MutL C-terminal dimerisation" evidence="7">
    <location>
        <begin position="465"/>
        <end position="608"/>
    </location>
</feature>
<dbReference type="InterPro" id="IPR013507">
    <property type="entry name" value="DNA_mismatch_S5_2-like"/>
</dbReference>
<dbReference type="Proteomes" id="UP000244571">
    <property type="component" value="Chromosome"/>
</dbReference>
<reference evidence="9 10" key="1">
    <citation type="submission" date="2018-04" db="EMBL/GenBank/DDBJ databases">
        <title>Bordetella sp. HZ20 isolated from seawater.</title>
        <authorList>
            <person name="Sun C."/>
        </authorList>
    </citation>
    <scope>NUCLEOTIDE SEQUENCE [LARGE SCALE GENOMIC DNA]</scope>
    <source>
        <strain evidence="9 10">HZ20</strain>
    </source>
</reference>
<accession>A0A2R4XNB1</accession>
<dbReference type="SUPFAM" id="SSF54211">
    <property type="entry name" value="Ribosomal protein S5 domain 2-like"/>
    <property type="match status" value="1"/>
</dbReference>
<evidence type="ECO:0000256" key="1">
    <source>
        <dbReference type="ARBA" id="ARBA00006082"/>
    </source>
</evidence>
<dbReference type="InterPro" id="IPR014762">
    <property type="entry name" value="DNA_mismatch_repair_CS"/>
</dbReference>
<feature type="compositionally biased region" description="Polar residues" evidence="6">
    <location>
        <begin position="417"/>
        <end position="426"/>
    </location>
</feature>
<dbReference type="InterPro" id="IPR020667">
    <property type="entry name" value="DNA_mismatch_repair_MutL"/>
</dbReference>
<dbReference type="OrthoDB" id="9763467at2"/>
<dbReference type="InterPro" id="IPR014790">
    <property type="entry name" value="MutL_C"/>
</dbReference>
<dbReference type="EMBL" id="CP028901">
    <property type="protein sequence ID" value="AWB35290.1"/>
    <property type="molecule type" value="Genomic_DNA"/>
</dbReference>
<feature type="compositionally biased region" description="Basic and acidic residues" evidence="6">
    <location>
        <begin position="333"/>
        <end position="342"/>
    </location>
</feature>
<proteinExistence type="inferred from homology"/>
<dbReference type="Gene3D" id="3.30.1540.20">
    <property type="entry name" value="MutL, C-terminal domain, dimerisation subdomain"/>
    <property type="match status" value="1"/>
</dbReference>
<dbReference type="SMART" id="SM00853">
    <property type="entry name" value="MutL_C"/>
    <property type="match status" value="1"/>
</dbReference>
<dbReference type="GO" id="GO:0005524">
    <property type="term" value="F:ATP binding"/>
    <property type="evidence" value="ECO:0007669"/>
    <property type="project" value="InterPro"/>
</dbReference>
<dbReference type="InterPro" id="IPR020568">
    <property type="entry name" value="Ribosomal_Su5_D2-typ_SF"/>
</dbReference>
<dbReference type="InterPro" id="IPR042120">
    <property type="entry name" value="MutL_C_dimsub"/>
</dbReference>
<feature type="domain" description="DNA mismatch repair protein S5" evidence="8">
    <location>
        <begin position="204"/>
        <end position="322"/>
    </location>
</feature>
<evidence type="ECO:0000313" key="10">
    <source>
        <dbReference type="Proteomes" id="UP000244571"/>
    </source>
</evidence>
<evidence type="ECO:0000256" key="6">
    <source>
        <dbReference type="SAM" id="MobiDB-lite"/>
    </source>
</evidence>
<organism evidence="9 10">
    <name type="scientific">Orrella marina</name>
    <dbReference type="NCBI Taxonomy" id="2163011"/>
    <lineage>
        <taxon>Bacteria</taxon>
        <taxon>Pseudomonadati</taxon>
        <taxon>Pseudomonadota</taxon>
        <taxon>Betaproteobacteria</taxon>
        <taxon>Burkholderiales</taxon>
        <taxon>Alcaligenaceae</taxon>
        <taxon>Orrella</taxon>
    </lineage>
</organism>
<comment type="function">
    <text evidence="5">This protein is involved in the repair of mismatches in DNA. It is required for dam-dependent methyl-directed DNA mismatch repair. May act as a 'molecular matchmaker', a protein that promotes the formation of a stable complex between two or more DNA-binding proteins in an ATP-dependent manner without itself being part of a final effector complex.</text>
</comment>
<feature type="compositionally biased region" description="Polar residues" evidence="6">
    <location>
        <begin position="380"/>
        <end position="395"/>
    </location>
</feature>
<dbReference type="SUPFAM" id="SSF55874">
    <property type="entry name" value="ATPase domain of HSP90 chaperone/DNA topoisomerase II/histidine kinase"/>
    <property type="match status" value="1"/>
</dbReference>
<dbReference type="RefSeq" id="WP_108622727.1">
    <property type="nucleotide sequence ID" value="NZ_CP028901.1"/>
</dbReference>
<dbReference type="InterPro" id="IPR042121">
    <property type="entry name" value="MutL_C_regsub"/>
</dbReference>
<dbReference type="Pfam" id="PF13589">
    <property type="entry name" value="HATPase_c_3"/>
    <property type="match status" value="1"/>
</dbReference>
<dbReference type="GO" id="GO:0006298">
    <property type="term" value="P:mismatch repair"/>
    <property type="evidence" value="ECO:0007669"/>
    <property type="project" value="UniProtKB-UniRule"/>
</dbReference>
<evidence type="ECO:0000256" key="2">
    <source>
        <dbReference type="ARBA" id="ARBA00021975"/>
    </source>
</evidence>
<evidence type="ECO:0000259" key="8">
    <source>
        <dbReference type="SMART" id="SM01340"/>
    </source>
</evidence>
<dbReference type="PROSITE" id="PS00058">
    <property type="entry name" value="DNA_MISMATCH_REPAIR_1"/>
    <property type="match status" value="1"/>
</dbReference>
<dbReference type="Pfam" id="PF01119">
    <property type="entry name" value="DNA_mis_repair"/>
    <property type="match status" value="1"/>
</dbReference>
<dbReference type="InterPro" id="IPR037198">
    <property type="entry name" value="MutL_C_sf"/>
</dbReference>
<dbReference type="GO" id="GO:0016887">
    <property type="term" value="F:ATP hydrolysis activity"/>
    <property type="evidence" value="ECO:0007669"/>
    <property type="project" value="InterPro"/>
</dbReference>
<dbReference type="NCBIfam" id="NF000949">
    <property type="entry name" value="PRK00095.1-2"/>
    <property type="match status" value="1"/>
</dbReference>
<dbReference type="KEGG" id="boz:DBV39_17830"/>
<dbReference type="GO" id="GO:0004519">
    <property type="term" value="F:endonuclease activity"/>
    <property type="evidence" value="ECO:0007669"/>
    <property type="project" value="UniProtKB-KW"/>
</dbReference>
<keyword evidence="9" id="KW-0255">Endonuclease</keyword>
<keyword evidence="4 5" id="KW-0234">DNA repair</keyword>
<dbReference type="InterPro" id="IPR038973">
    <property type="entry name" value="MutL/Mlh/Pms-like"/>
</dbReference>
<keyword evidence="3 5" id="KW-0227">DNA damage</keyword>
<dbReference type="NCBIfam" id="TIGR00585">
    <property type="entry name" value="mutl"/>
    <property type="match status" value="1"/>
</dbReference>
<protein>
    <recommendedName>
        <fullName evidence="2 5">DNA mismatch repair protein MutL</fullName>
    </recommendedName>
</protein>
<gene>
    <name evidence="5" type="primary">mutL</name>
    <name evidence="9" type="ORF">DBV39_17830</name>
</gene>
<dbReference type="SUPFAM" id="SSF118116">
    <property type="entry name" value="DNA mismatch repair protein MutL"/>
    <property type="match status" value="1"/>
</dbReference>
<keyword evidence="9" id="KW-0378">Hydrolase</keyword>
<dbReference type="InterPro" id="IPR002099">
    <property type="entry name" value="MutL/Mlh/PMS"/>
</dbReference>
<dbReference type="FunFam" id="3.30.565.10:FF:000003">
    <property type="entry name" value="DNA mismatch repair endonuclease MutL"/>
    <property type="match status" value="1"/>
</dbReference>
<dbReference type="GO" id="GO:0030983">
    <property type="term" value="F:mismatched DNA binding"/>
    <property type="evidence" value="ECO:0007669"/>
    <property type="project" value="InterPro"/>
</dbReference>
<evidence type="ECO:0000313" key="9">
    <source>
        <dbReference type="EMBL" id="AWB35290.1"/>
    </source>
</evidence>
<comment type="similarity">
    <text evidence="1 5">Belongs to the DNA mismatch repair MutL/HexB family.</text>
</comment>
<feature type="compositionally biased region" description="Low complexity" evidence="6">
    <location>
        <begin position="402"/>
        <end position="416"/>
    </location>
</feature>
<keyword evidence="9" id="KW-0540">Nuclease</keyword>
<dbReference type="PANTHER" id="PTHR10073">
    <property type="entry name" value="DNA MISMATCH REPAIR PROTEIN MLH, PMS, MUTL"/>
    <property type="match status" value="1"/>
</dbReference>
<dbReference type="CDD" id="cd03482">
    <property type="entry name" value="MutL_Trans_MutL"/>
    <property type="match status" value="1"/>
</dbReference>
<keyword evidence="10" id="KW-1185">Reference proteome</keyword>
<dbReference type="InterPro" id="IPR014721">
    <property type="entry name" value="Ribsml_uS5_D2-typ_fold_subgr"/>
</dbReference>
<dbReference type="Gene3D" id="3.30.230.10">
    <property type="match status" value="1"/>
</dbReference>
<evidence type="ECO:0000256" key="5">
    <source>
        <dbReference type="HAMAP-Rule" id="MF_00149"/>
    </source>
</evidence>
<feature type="region of interest" description="Disordered" evidence="6">
    <location>
        <begin position="320"/>
        <end position="457"/>
    </location>
</feature>
<dbReference type="InterPro" id="IPR036890">
    <property type="entry name" value="HATPase_C_sf"/>
</dbReference>
<dbReference type="Gene3D" id="3.30.1370.100">
    <property type="entry name" value="MutL, C-terminal domain, regulatory subdomain"/>
    <property type="match status" value="1"/>
</dbReference>
<dbReference type="AlphaFoldDB" id="A0A2R4XNB1"/>
<dbReference type="CDD" id="cd16926">
    <property type="entry name" value="HATPase_MutL-MLH-PMS-like"/>
    <property type="match status" value="1"/>
</dbReference>
<evidence type="ECO:0000256" key="3">
    <source>
        <dbReference type="ARBA" id="ARBA00022763"/>
    </source>
</evidence>
<dbReference type="HAMAP" id="MF_00149">
    <property type="entry name" value="DNA_mis_repair"/>
    <property type="match status" value="1"/>
</dbReference>
<dbReference type="Pfam" id="PF08676">
    <property type="entry name" value="MutL_C"/>
    <property type="match status" value="1"/>
</dbReference>
<sequence length="652" mass="71233">MKSIALLDDRLISQIAAGEVIERPASVLKELMENAVDALARSIDVRLEAGGIRRIAVIDDGHGIASEELPLAIKRHATSKIRSLSDLENVYSMGFRGEALASIASVSRLTLISRTGDSQNAWQWSAAGQVEPASGPVGTCVDVRGLFDDVPARRKFLRTEATELAHCMETLTRIALSHPDVAFRVFHNDKPLKHWACGSMMQRVRDVLGDEFSNQAVEIDSGNALARLTGVVTRPTAARARADRQYLFVNGRHVRDRTVSHAIRAAYADVLHGDRQPAYVLFLNIEPHLVDVNVHPAKHEVRFRDSGAVHRLVQQAVTTALASMNKPQAEQAGRVDRSESETRNPASAPDGPDTHQVASPVAHQQASLPLNEPALAPLSGQPTSSLAPPVQQSQAAPGHSYPSPAASRPDASRAQRGTWTPGQESAWQAAHQPLRESAQPPTQYVPEGTVNDHSPDNQVWPLGRAVAQIHGIYILAQTQDGMILVDMHAAHERVVYERLKASLDTRSVARQGLLVPLVMQASEIEVATVQSHSETLLQMGFEMTPGGPQSLIIRAVPSILARGDLESLVHGVLQDIIEVGISALLTERRNELLATMACHGAVRANRQLTLPEMNALLRQMEQTERADQCNHGRPTWVHWRLSDLDKLFLRGQ</sequence>
<evidence type="ECO:0000256" key="4">
    <source>
        <dbReference type="ARBA" id="ARBA00023204"/>
    </source>
</evidence>
<evidence type="ECO:0000259" key="7">
    <source>
        <dbReference type="SMART" id="SM00853"/>
    </source>
</evidence>
<dbReference type="GO" id="GO:0032300">
    <property type="term" value="C:mismatch repair complex"/>
    <property type="evidence" value="ECO:0007669"/>
    <property type="project" value="InterPro"/>
</dbReference>
<dbReference type="Gene3D" id="3.30.565.10">
    <property type="entry name" value="Histidine kinase-like ATPase, C-terminal domain"/>
    <property type="match status" value="1"/>
</dbReference>
<dbReference type="SMART" id="SM01340">
    <property type="entry name" value="DNA_mis_repair"/>
    <property type="match status" value="1"/>
</dbReference>
<dbReference type="GO" id="GO:0140664">
    <property type="term" value="F:ATP-dependent DNA damage sensor activity"/>
    <property type="evidence" value="ECO:0007669"/>
    <property type="project" value="InterPro"/>
</dbReference>